<feature type="compositionally biased region" description="Basic and acidic residues" evidence="1">
    <location>
        <begin position="182"/>
        <end position="195"/>
    </location>
</feature>
<dbReference type="AlphaFoldDB" id="A0A4V6T5Q2"/>
<dbReference type="Proteomes" id="UP000297245">
    <property type="component" value="Unassembled WGS sequence"/>
</dbReference>
<accession>A0A4V6T5Q2</accession>
<feature type="region of interest" description="Disordered" evidence="1">
    <location>
        <begin position="1"/>
        <end position="20"/>
    </location>
</feature>
<evidence type="ECO:0000313" key="2">
    <source>
        <dbReference type="EMBL" id="THV06106.1"/>
    </source>
</evidence>
<feature type="region of interest" description="Disordered" evidence="1">
    <location>
        <begin position="135"/>
        <end position="156"/>
    </location>
</feature>
<evidence type="ECO:0000313" key="3">
    <source>
        <dbReference type="Proteomes" id="UP000297245"/>
    </source>
</evidence>
<name>A0A4V6T5Q2_DENBC</name>
<feature type="region of interest" description="Disordered" evidence="1">
    <location>
        <begin position="182"/>
        <end position="204"/>
    </location>
</feature>
<sequence length="237" mass="26395">MSIKVNLDSGTASAADEDNDSIYHVSGNSDRKFGINKEHRMRGSVCTLMGEGHHVEHKKQIDDLVDPSLQNRTKPGRSVTARHIGTVPVVWTIVKQASSAKSNPQNRVYASRLPVKVTGPLFKFLAVRGKLSDKEVEPKTNSGHKHHHIRFPSRPSSNLGMSISNVLQDELQRKGKLRLGRRVEDNLKDNSRGGGEEVETEERVEVEENEKAEAVILLLFKFNIFVAFVLGSISVRL</sequence>
<evidence type="ECO:0000256" key="1">
    <source>
        <dbReference type="SAM" id="MobiDB-lite"/>
    </source>
</evidence>
<feature type="compositionally biased region" description="Basic residues" evidence="1">
    <location>
        <begin position="142"/>
        <end position="151"/>
    </location>
</feature>
<reference evidence="2 3" key="1">
    <citation type="journal article" date="2019" name="Nat. Ecol. Evol.">
        <title>Megaphylogeny resolves global patterns of mushroom evolution.</title>
        <authorList>
            <person name="Varga T."/>
            <person name="Krizsan K."/>
            <person name="Foldi C."/>
            <person name="Dima B."/>
            <person name="Sanchez-Garcia M."/>
            <person name="Sanchez-Ramirez S."/>
            <person name="Szollosi G.J."/>
            <person name="Szarkandi J.G."/>
            <person name="Papp V."/>
            <person name="Albert L."/>
            <person name="Andreopoulos W."/>
            <person name="Angelini C."/>
            <person name="Antonin V."/>
            <person name="Barry K.W."/>
            <person name="Bougher N.L."/>
            <person name="Buchanan P."/>
            <person name="Buyck B."/>
            <person name="Bense V."/>
            <person name="Catcheside P."/>
            <person name="Chovatia M."/>
            <person name="Cooper J."/>
            <person name="Damon W."/>
            <person name="Desjardin D."/>
            <person name="Finy P."/>
            <person name="Geml J."/>
            <person name="Haridas S."/>
            <person name="Hughes K."/>
            <person name="Justo A."/>
            <person name="Karasinski D."/>
            <person name="Kautmanova I."/>
            <person name="Kiss B."/>
            <person name="Kocsube S."/>
            <person name="Kotiranta H."/>
            <person name="LaButti K.M."/>
            <person name="Lechner B.E."/>
            <person name="Liimatainen K."/>
            <person name="Lipzen A."/>
            <person name="Lukacs Z."/>
            <person name="Mihaltcheva S."/>
            <person name="Morgado L.N."/>
            <person name="Niskanen T."/>
            <person name="Noordeloos M.E."/>
            <person name="Ohm R.A."/>
            <person name="Ortiz-Santana B."/>
            <person name="Ovrebo C."/>
            <person name="Racz N."/>
            <person name="Riley R."/>
            <person name="Savchenko A."/>
            <person name="Shiryaev A."/>
            <person name="Soop K."/>
            <person name="Spirin V."/>
            <person name="Szebenyi C."/>
            <person name="Tomsovsky M."/>
            <person name="Tulloss R.E."/>
            <person name="Uehling J."/>
            <person name="Grigoriev I.V."/>
            <person name="Vagvolgyi C."/>
            <person name="Papp T."/>
            <person name="Martin F.M."/>
            <person name="Miettinen O."/>
            <person name="Hibbett D.S."/>
            <person name="Nagy L.G."/>
        </authorList>
    </citation>
    <scope>NUCLEOTIDE SEQUENCE [LARGE SCALE GENOMIC DNA]</scope>
    <source>
        <strain evidence="2 3">CBS 962.96</strain>
    </source>
</reference>
<protein>
    <submittedName>
        <fullName evidence="2">Uncharacterized protein</fullName>
    </submittedName>
</protein>
<organism evidence="2 3">
    <name type="scientific">Dendrothele bispora (strain CBS 962.96)</name>
    <dbReference type="NCBI Taxonomy" id="1314807"/>
    <lineage>
        <taxon>Eukaryota</taxon>
        <taxon>Fungi</taxon>
        <taxon>Dikarya</taxon>
        <taxon>Basidiomycota</taxon>
        <taxon>Agaricomycotina</taxon>
        <taxon>Agaricomycetes</taxon>
        <taxon>Agaricomycetidae</taxon>
        <taxon>Agaricales</taxon>
        <taxon>Agaricales incertae sedis</taxon>
        <taxon>Dendrothele</taxon>
    </lineage>
</organism>
<gene>
    <name evidence="2" type="ORF">K435DRAFT_834517</name>
</gene>
<keyword evidence="3" id="KW-1185">Reference proteome</keyword>
<dbReference type="EMBL" id="ML179045">
    <property type="protein sequence ID" value="THV06106.1"/>
    <property type="molecule type" value="Genomic_DNA"/>
</dbReference>
<proteinExistence type="predicted"/>